<accession>A0A6N6M721</accession>
<evidence type="ECO:0000256" key="1">
    <source>
        <dbReference type="SAM" id="SignalP"/>
    </source>
</evidence>
<dbReference type="SUPFAM" id="SSF49464">
    <property type="entry name" value="Carboxypeptidase regulatory domain-like"/>
    <property type="match status" value="1"/>
</dbReference>
<dbReference type="Gene3D" id="2.170.130.10">
    <property type="entry name" value="TonB-dependent receptor, plug domain"/>
    <property type="match status" value="1"/>
</dbReference>
<comment type="caution">
    <text evidence="3">The sequence shown here is derived from an EMBL/GenBank/DDBJ whole genome shotgun (WGS) entry which is preliminary data.</text>
</comment>
<sequence length="844" mass="96781">MKNIGKLIALLFLVTICGTPALSQTATVNGTVSDDGFRPLVGANVFLQSEPNKGTSTKRDGSFSISIKPNTEQTVVITYLGYDTLYKTFNLKPGETKNVDVQLNFGSRSFKQVIVEDERTRTSTMSRIDPKSIDQLPMPNASIEKTLLFQGMGVSSSNELSSQYSVRGGSFDENLIYVNDVEVYRPFLVRSGQQEGLSFINPKLVRSVEFSSGGFEAQYGDKMSSVLDVHYKKPKKKLAGSVEGSLLGGNIHLENASDNYRFTQLHGFRYRTNQYVLNSLDTEGSYKPSFTDYQGYFTYDLTDDLELGLLLNYARNEYNFIPQDRETDFGTINEALRLRVFFEGQEINEYETGVGALTATWQPTNKLRLKFITSAYRTLQQENFDVEGAYRLDELNRDLGSDDFGEVAFSRGTGGYINHARNYLLGNVFAAAHKGTYYGDKYTIRWGLRGKHERIEDEFNEWRYVDSSGYSLPNAAPFTSREDINLYEVIRAKNNINSSRLMGYGQLSRALTVDSNDFTFNVGGRFHYWDFNDELVGGPRALVTWKPNWDKDILFKAASGFYYQPPFYREMRDLNGDINYDIKAQRAIHYLVGMDYVFEMWDRPFKFATEAYYKQLDNLIPYEIDNVRLRYYAENNARGFATGIDFKINGEFVKGVQSWASLSIMTTREDIKDDFYYEYYDDNGNRTYRGNQFNPIADSVRKEPGYIPRPTDQRVNFSLFFQDYFPGDPTIKMNLNLVFGTGLPFGPPSYDRYQDTLRIPPYRRVDVGFSKQLLRDEKSERSGLGLKGPFKHLHSVWLSAEVFNLLAINNTISYLWVRDISNRQYGIPNYLTGRQLNVRLIVNF</sequence>
<organism evidence="3 4">
    <name type="scientific">Salibacter halophilus</name>
    <dbReference type="NCBI Taxonomy" id="1803916"/>
    <lineage>
        <taxon>Bacteria</taxon>
        <taxon>Pseudomonadati</taxon>
        <taxon>Bacteroidota</taxon>
        <taxon>Flavobacteriia</taxon>
        <taxon>Flavobacteriales</taxon>
        <taxon>Salibacteraceae</taxon>
        <taxon>Salibacter</taxon>
    </lineage>
</organism>
<reference evidence="3 4" key="1">
    <citation type="submission" date="2019-09" db="EMBL/GenBank/DDBJ databases">
        <title>Genomes of Cryomorphaceae.</title>
        <authorList>
            <person name="Bowman J.P."/>
        </authorList>
    </citation>
    <scope>NUCLEOTIDE SEQUENCE [LARGE SCALE GENOMIC DNA]</scope>
    <source>
        <strain evidence="3 4">KCTC 52047</strain>
    </source>
</reference>
<evidence type="ECO:0000259" key="2">
    <source>
        <dbReference type="Pfam" id="PF07715"/>
    </source>
</evidence>
<protein>
    <submittedName>
        <fullName evidence="3">TonB-dependent receptor</fullName>
    </submittedName>
</protein>
<dbReference type="Gene3D" id="2.60.40.1120">
    <property type="entry name" value="Carboxypeptidase-like, regulatory domain"/>
    <property type="match status" value="1"/>
</dbReference>
<feature type="chain" id="PRO_5026750967" evidence="1">
    <location>
        <begin position="24"/>
        <end position="844"/>
    </location>
</feature>
<feature type="signal peptide" evidence="1">
    <location>
        <begin position="1"/>
        <end position="23"/>
    </location>
</feature>
<dbReference type="EMBL" id="WACR01000002">
    <property type="protein sequence ID" value="KAB1065722.1"/>
    <property type="molecule type" value="Genomic_DNA"/>
</dbReference>
<gene>
    <name evidence="3" type="ORF">F3059_03430</name>
</gene>
<proteinExistence type="predicted"/>
<evidence type="ECO:0000313" key="3">
    <source>
        <dbReference type="EMBL" id="KAB1065722.1"/>
    </source>
</evidence>
<dbReference type="AlphaFoldDB" id="A0A6N6M721"/>
<name>A0A6N6M721_9FLAO</name>
<feature type="domain" description="TonB-dependent receptor plug" evidence="2">
    <location>
        <begin position="122"/>
        <end position="221"/>
    </location>
</feature>
<keyword evidence="1" id="KW-0732">Signal</keyword>
<keyword evidence="4" id="KW-1185">Reference proteome</keyword>
<dbReference type="Proteomes" id="UP000435357">
    <property type="component" value="Unassembled WGS sequence"/>
</dbReference>
<evidence type="ECO:0000313" key="4">
    <source>
        <dbReference type="Proteomes" id="UP000435357"/>
    </source>
</evidence>
<dbReference type="Pfam" id="PF13715">
    <property type="entry name" value="CarbopepD_reg_2"/>
    <property type="match status" value="1"/>
</dbReference>
<dbReference type="Pfam" id="PF07715">
    <property type="entry name" value="Plug"/>
    <property type="match status" value="1"/>
</dbReference>
<dbReference type="OrthoDB" id="1108759at2"/>
<dbReference type="InterPro" id="IPR012910">
    <property type="entry name" value="Plug_dom"/>
</dbReference>
<dbReference type="RefSeq" id="WP_151166547.1">
    <property type="nucleotide sequence ID" value="NZ_WACR01000002.1"/>
</dbReference>
<dbReference type="InterPro" id="IPR008969">
    <property type="entry name" value="CarboxyPept-like_regulatory"/>
</dbReference>
<keyword evidence="3" id="KW-0675">Receptor</keyword>
<dbReference type="SUPFAM" id="SSF56935">
    <property type="entry name" value="Porins"/>
    <property type="match status" value="1"/>
</dbReference>
<dbReference type="InterPro" id="IPR037066">
    <property type="entry name" value="Plug_dom_sf"/>
</dbReference>